<keyword evidence="1" id="KW-1133">Transmembrane helix</keyword>
<reference evidence="2 3" key="1">
    <citation type="submission" date="2020-04" db="EMBL/GenBank/DDBJ databases">
        <authorList>
            <person name="De Canck E."/>
        </authorList>
    </citation>
    <scope>NUCLEOTIDE SEQUENCE [LARGE SCALE GENOMIC DNA]</scope>
    <source>
        <strain evidence="2 3">LMG 28138</strain>
    </source>
</reference>
<dbReference type="Proteomes" id="UP000494115">
    <property type="component" value="Unassembled WGS sequence"/>
</dbReference>
<name>A0A6S7ASR5_9BURK</name>
<keyword evidence="1" id="KW-0472">Membrane</keyword>
<gene>
    <name evidence="2" type="ORF">LMG28138_00032</name>
</gene>
<proteinExistence type="predicted"/>
<accession>A0A6S7ASR5</accession>
<evidence type="ECO:0000256" key="1">
    <source>
        <dbReference type="SAM" id="Phobius"/>
    </source>
</evidence>
<feature type="transmembrane region" description="Helical" evidence="1">
    <location>
        <begin position="6"/>
        <end position="27"/>
    </location>
</feature>
<dbReference type="EMBL" id="CADIKM010000001">
    <property type="protein sequence ID" value="CAB3775863.1"/>
    <property type="molecule type" value="Genomic_DNA"/>
</dbReference>
<keyword evidence="3" id="KW-1185">Reference proteome</keyword>
<protein>
    <submittedName>
        <fullName evidence="2">Uncharacterized protein</fullName>
    </submittedName>
</protein>
<keyword evidence="1" id="KW-0812">Transmembrane</keyword>
<sequence length="63" mass="6747">MMLTHLSNSHIITMSALALLGTLVVALRSRHLTLFGICVRALLVDIGAVVVVMLALLLPEIVL</sequence>
<evidence type="ECO:0000313" key="2">
    <source>
        <dbReference type="EMBL" id="CAB3775863.1"/>
    </source>
</evidence>
<feature type="transmembrane region" description="Helical" evidence="1">
    <location>
        <begin position="34"/>
        <end position="58"/>
    </location>
</feature>
<dbReference type="AlphaFoldDB" id="A0A6S7ASR5"/>
<organism evidence="2 3">
    <name type="scientific">Pararobbsia alpina</name>
    <dbReference type="NCBI Taxonomy" id="621374"/>
    <lineage>
        <taxon>Bacteria</taxon>
        <taxon>Pseudomonadati</taxon>
        <taxon>Pseudomonadota</taxon>
        <taxon>Betaproteobacteria</taxon>
        <taxon>Burkholderiales</taxon>
        <taxon>Burkholderiaceae</taxon>
        <taxon>Pararobbsia</taxon>
    </lineage>
</organism>
<dbReference type="RefSeq" id="WP_175102616.1">
    <property type="nucleotide sequence ID" value="NZ_CADIKM010000001.1"/>
</dbReference>
<evidence type="ECO:0000313" key="3">
    <source>
        <dbReference type="Proteomes" id="UP000494115"/>
    </source>
</evidence>